<feature type="binding site" evidence="7">
    <location>
        <begin position="13"/>
        <end position="16"/>
    </location>
    <ligand>
        <name>substrate</name>
    </ligand>
</feature>
<dbReference type="HAMAP" id="MF_01629">
    <property type="entry name" value="PdxH"/>
    <property type="match status" value="1"/>
</dbReference>
<evidence type="ECO:0000259" key="10">
    <source>
        <dbReference type="Pfam" id="PF10590"/>
    </source>
</evidence>
<comment type="caution">
    <text evidence="6">Lacks conserved residue(s) required for the propagation of feature annotation.</text>
</comment>
<dbReference type="InterPro" id="IPR019740">
    <property type="entry name" value="Pyridox_Oxase_CS"/>
</dbReference>
<dbReference type="Proteomes" id="UP000504714">
    <property type="component" value="Unassembled WGS sequence"/>
</dbReference>
<evidence type="ECO:0000313" key="12">
    <source>
        <dbReference type="Proteomes" id="UP000504714"/>
    </source>
</evidence>
<dbReference type="Pfam" id="PF10590">
    <property type="entry name" value="PNP_phzG_C"/>
    <property type="match status" value="1"/>
</dbReference>
<feature type="domain" description="Pyridoxine 5'-phosphate oxidase dimerisation C-terminal" evidence="10">
    <location>
        <begin position="178"/>
        <end position="218"/>
    </location>
</feature>
<dbReference type="GO" id="GO:0008615">
    <property type="term" value="P:pyridoxine biosynthetic process"/>
    <property type="evidence" value="ECO:0007669"/>
    <property type="project" value="UniProtKB-UniRule"/>
</dbReference>
<feature type="binding site" evidence="6 7">
    <location>
        <position position="137"/>
    </location>
    <ligand>
        <name>substrate</name>
    </ligand>
</feature>
<dbReference type="SUPFAM" id="SSF50475">
    <property type="entry name" value="FMN-binding split barrel"/>
    <property type="match status" value="1"/>
</dbReference>
<feature type="binding site" evidence="6 7">
    <location>
        <position position="72"/>
    </location>
    <ligand>
        <name>substrate</name>
    </ligand>
</feature>
<evidence type="ECO:0000256" key="3">
    <source>
        <dbReference type="ARBA" id="ARBA00022643"/>
    </source>
</evidence>
<sequence>MSEYHESEIENLRREYIGGKLCRKELPIDPLVLFTAWFEEAKQEDKIKDPSAVCVATVDGYGRPFQRTVLLKHYDEQGMVFYGNLKSRKALHLKENPYISLLFPWYALDRQVTFLGKAEPLPRDKVESYFASRPKDSQIAALVSHQSCTIASRQVLEEEFSKCQQQYQQSTVPVPDYWGGFCVCFDSVEFWQGRASRLHDRFLYQRSKEGWKKSRLAP</sequence>
<keyword evidence="2 6" id="KW-0285">Flavoprotein</keyword>
<feature type="binding site" evidence="6 7">
    <location>
        <begin position="197"/>
        <end position="199"/>
    </location>
    <ligand>
        <name>substrate</name>
    </ligand>
</feature>
<keyword evidence="3 6" id="KW-0288">FMN</keyword>
<evidence type="ECO:0000256" key="1">
    <source>
        <dbReference type="ARBA" id="ARBA00007301"/>
    </source>
</evidence>
<dbReference type="Pfam" id="PF01243">
    <property type="entry name" value="PNPOx_N"/>
    <property type="match status" value="1"/>
</dbReference>
<evidence type="ECO:0000256" key="8">
    <source>
        <dbReference type="PIRSR" id="PIRSR000190-2"/>
    </source>
</evidence>
<dbReference type="PANTHER" id="PTHR10851:SF0">
    <property type="entry name" value="PYRIDOXINE-5'-PHOSPHATE OXIDASE"/>
    <property type="match status" value="1"/>
</dbReference>
<dbReference type="UniPathway" id="UPA01068">
    <property type="reaction ID" value="UER00304"/>
</dbReference>
<dbReference type="InterPro" id="IPR000659">
    <property type="entry name" value="Pyridox_Oxase"/>
</dbReference>
<keyword evidence="5 6" id="KW-0664">Pyridoxine biosynthesis</keyword>
<reference evidence="11 12" key="1">
    <citation type="submission" date="2020-06" db="EMBL/GenBank/DDBJ databases">
        <title>The genome sequence of Candidatus Regiella insecticola strain Tut.</title>
        <authorList>
            <person name="Nikoh N."/>
            <person name="Tsuchida T."/>
            <person name="Koga R."/>
            <person name="Oshima K."/>
            <person name="Hattori M."/>
            <person name="Fukatsu T."/>
        </authorList>
    </citation>
    <scope>NUCLEOTIDE SEQUENCE [LARGE SCALE GENOMIC DNA]</scope>
    <source>
        <strain evidence="11 12">Tut</strain>
    </source>
</reference>
<feature type="binding site" evidence="6 7">
    <location>
        <position position="129"/>
    </location>
    <ligand>
        <name>substrate</name>
    </ligand>
</feature>
<comment type="function">
    <text evidence="6">Catalyzes the oxidation of either pyridoxine 5'-phosphate (PNP) or pyridoxamine 5'-phosphate (PMP) into pyridoxal 5'-phosphate (PLP).</text>
</comment>
<feature type="binding site" evidence="6 8">
    <location>
        <begin position="67"/>
        <end position="72"/>
    </location>
    <ligand>
        <name>FMN</name>
        <dbReference type="ChEBI" id="CHEBI:58210"/>
    </ligand>
</feature>
<comment type="cofactor">
    <cofactor evidence="6 8">
        <name>FMN</name>
        <dbReference type="ChEBI" id="CHEBI:58210"/>
    </cofactor>
    <text evidence="6 8">Binds 1 FMN per subunit.</text>
</comment>
<comment type="caution">
    <text evidence="11">The sequence shown here is derived from an EMBL/GenBank/DDBJ whole genome shotgun (WGS) entry which is preliminary data.</text>
</comment>
<evidence type="ECO:0000256" key="6">
    <source>
        <dbReference type="HAMAP-Rule" id="MF_01629"/>
    </source>
</evidence>
<feature type="binding site" evidence="6 8">
    <location>
        <begin position="146"/>
        <end position="147"/>
    </location>
    <ligand>
        <name>FMN</name>
        <dbReference type="ChEBI" id="CHEBI:58210"/>
    </ligand>
</feature>
<dbReference type="PIRSF" id="PIRSF000190">
    <property type="entry name" value="Pyd_amn-ph_oxd"/>
    <property type="match status" value="1"/>
</dbReference>
<feature type="binding site" evidence="6 7">
    <location>
        <position position="133"/>
    </location>
    <ligand>
        <name>substrate</name>
    </ligand>
</feature>
<name>A0A6L2ZRY2_9ENTR</name>
<dbReference type="GO" id="GO:0010181">
    <property type="term" value="F:FMN binding"/>
    <property type="evidence" value="ECO:0007669"/>
    <property type="project" value="UniProtKB-UniRule"/>
</dbReference>
<feature type="binding site" evidence="6 8">
    <location>
        <position position="88"/>
    </location>
    <ligand>
        <name>FMN</name>
        <dbReference type="ChEBI" id="CHEBI:58210"/>
    </ligand>
</feature>
<comment type="similarity">
    <text evidence="1 6">Belongs to the pyridoxamine 5'-phosphate oxidase family.</text>
</comment>
<comment type="subunit">
    <text evidence="6">Homodimer.</text>
</comment>
<dbReference type="InterPro" id="IPR011576">
    <property type="entry name" value="Pyridox_Oxase_N"/>
</dbReference>
<organism evidence="11 12">
    <name type="scientific">Candidatus Regiella insecticola</name>
    <dbReference type="NCBI Taxonomy" id="138073"/>
    <lineage>
        <taxon>Bacteria</taxon>
        <taxon>Pseudomonadati</taxon>
        <taxon>Pseudomonadota</taxon>
        <taxon>Gammaproteobacteria</taxon>
        <taxon>Enterobacterales</taxon>
        <taxon>Enterobacteriaceae</taxon>
        <taxon>aphid secondary symbionts</taxon>
        <taxon>Candidatus Regiella</taxon>
    </lineage>
</organism>
<dbReference type="Gene3D" id="2.30.110.10">
    <property type="entry name" value="Electron Transport, Fmn-binding Protein, Chain A"/>
    <property type="match status" value="1"/>
</dbReference>
<feature type="binding site" evidence="6 8">
    <location>
        <position position="111"/>
    </location>
    <ligand>
        <name>FMN</name>
        <dbReference type="ChEBI" id="CHEBI:58210"/>
    </ligand>
</feature>
<comment type="pathway">
    <text evidence="6">Cofactor metabolism; pyridoxal 5'-phosphate salvage; pyridoxal 5'-phosphate from pyridoxine 5'-phosphate: step 1/1.</text>
</comment>
<dbReference type="GO" id="GO:0004733">
    <property type="term" value="F:pyridoxamine phosphate oxidase activity"/>
    <property type="evidence" value="ECO:0007669"/>
    <property type="project" value="UniProtKB-UniRule"/>
</dbReference>
<evidence type="ECO:0000313" key="11">
    <source>
        <dbReference type="EMBL" id="GFN47134.1"/>
    </source>
</evidence>
<evidence type="ECO:0000256" key="2">
    <source>
        <dbReference type="ARBA" id="ARBA00022630"/>
    </source>
</evidence>
<comment type="catalytic activity">
    <reaction evidence="6">
        <text>pyridoxamine 5'-phosphate + O2 + H2O = pyridoxal 5'-phosphate + H2O2 + NH4(+)</text>
        <dbReference type="Rhea" id="RHEA:15817"/>
        <dbReference type="ChEBI" id="CHEBI:15377"/>
        <dbReference type="ChEBI" id="CHEBI:15379"/>
        <dbReference type="ChEBI" id="CHEBI:16240"/>
        <dbReference type="ChEBI" id="CHEBI:28938"/>
        <dbReference type="ChEBI" id="CHEBI:58451"/>
        <dbReference type="ChEBI" id="CHEBI:597326"/>
        <dbReference type="EC" id="1.4.3.5"/>
    </reaction>
</comment>
<dbReference type="NCBIfam" id="TIGR00558">
    <property type="entry name" value="pdxH"/>
    <property type="match status" value="1"/>
</dbReference>
<protein>
    <recommendedName>
        <fullName evidence="6">Pyridoxine/pyridoxamine 5'-phosphate oxidase</fullName>
        <ecNumber evidence="6">1.4.3.5</ecNumber>
    </recommendedName>
    <alternativeName>
        <fullName evidence="6">PNP/PMP oxidase</fullName>
        <shortName evidence="6">PNPOx</shortName>
    </alternativeName>
    <alternativeName>
        <fullName evidence="6">Pyridoxal 5'-phosphate synthase</fullName>
    </alternativeName>
</protein>
<gene>
    <name evidence="6 11" type="primary">pdxH</name>
    <name evidence="11" type="ORF">RINTU1_30330</name>
</gene>
<evidence type="ECO:0000256" key="7">
    <source>
        <dbReference type="PIRSR" id="PIRSR000190-1"/>
    </source>
</evidence>
<evidence type="ECO:0000256" key="4">
    <source>
        <dbReference type="ARBA" id="ARBA00023002"/>
    </source>
</evidence>
<proteinExistence type="inferred from homology"/>
<dbReference type="RefSeq" id="WP_176488652.1">
    <property type="nucleotide sequence ID" value="NZ_BLXO01000007.1"/>
</dbReference>
<feature type="binding site" evidence="6 8">
    <location>
        <position position="191"/>
    </location>
    <ligand>
        <name>FMN</name>
        <dbReference type="ChEBI" id="CHEBI:58210"/>
    </ligand>
</feature>
<dbReference type="EC" id="1.4.3.5" evidence="6"/>
<evidence type="ECO:0000259" key="9">
    <source>
        <dbReference type="Pfam" id="PF01243"/>
    </source>
</evidence>
<evidence type="ECO:0000256" key="5">
    <source>
        <dbReference type="ARBA" id="ARBA00023096"/>
    </source>
</evidence>
<dbReference type="InterPro" id="IPR019576">
    <property type="entry name" value="Pyridoxamine_oxidase_dimer_C"/>
</dbReference>
<feature type="binding site" evidence="6 8">
    <location>
        <position position="89"/>
    </location>
    <ligand>
        <name>FMN</name>
        <dbReference type="ChEBI" id="CHEBI:58210"/>
    </ligand>
</feature>
<dbReference type="NCBIfam" id="NF004231">
    <property type="entry name" value="PRK05679.1"/>
    <property type="match status" value="1"/>
</dbReference>
<comment type="pathway">
    <text evidence="6">Cofactor metabolism; pyridoxal 5'-phosphate salvage; pyridoxal 5'-phosphate from pyridoxamine 5'-phosphate: step 1/1.</text>
</comment>
<dbReference type="PANTHER" id="PTHR10851">
    <property type="entry name" value="PYRIDOXINE-5-PHOSPHATE OXIDASE"/>
    <property type="match status" value="1"/>
</dbReference>
<accession>A0A6L2ZRY2</accession>
<dbReference type="InterPro" id="IPR012349">
    <property type="entry name" value="Split_barrel_FMN-bd"/>
</dbReference>
<feature type="domain" description="Pyridoxamine 5'-phosphate oxidase N-terminal" evidence="9">
    <location>
        <begin position="42"/>
        <end position="166"/>
    </location>
</feature>
<comment type="catalytic activity">
    <reaction evidence="6">
        <text>pyridoxine 5'-phosphate + O2 = pyridoxal 5'-phosphate + H2O2</text>
        <dbReference type="Rhea" id="RHEA:15149"/>
        <dbReference type="ChEBI" id="CHEBI:15379"/>
        <dbReference type="ChEBI" id="CHEBI:16240"/>
        <dbReference type="ChEBI" id="CHEBI:58589"/>
        <dbReference type="ChEBI" id="CHEBI:597326"/>
        <dbReference type="EC" id="1.4.3.5"/>
    </reaction>
</comment>
<dbReference type="EMBL" id="BLXO01000007">
    <property type="protein sequence ID" value="GFN47134.1"/>
    <property type="molecule type" value="Genomic_DNA"/>
</dbReference>
<keyword evidence="4 6" id="KW-0560">Oxidoreductase</keyword>
<feature type="binding site" evidence="6 8">
    <location>
        <position position="201"/>
    </location>
    <ligand>
        <name>FMN</name>
        <dbReference type="ChEBI" id="CHEBI:58210"/>
    </ligand>
</feature>
<dbReference type="PROSITE" id="PS01064">
    <property type="entry name" value="PYRIDOX_OXIDASE"/>
    <property type="match status" value="1"/>
</dbReference>
<dbReference type="AlphaFoldDB" id="A0A6L2ZRY2"/>